<dbReference type="PANTHER" id="PTHR46613:SF1">
    <property type="entry name" value="RADIAL SPOKE HEAD 10 HOMOLOG B-RELATED"/>
    <property type="match status" value="1"/>
</dbReference>
<dbReference type="SUPFAM" id="SSF82185">
    <property type="entry name" value="Histone H3 K4-specific methyltransferase SET7/9 N-terminal domain"/>
    <property type="match status" value="3"/>
</dbReference>
<evidence type="ECO:0000313" key="10">
    <source>
        <dbReference type="Proteomes" id="UP000243579"/>
    </source>
</evidence>
<gene>
    <name evidence="9" type="ORF">ACHHYP_04552</name>
</gene>
<evidence type="ECO:0000256" key="8">
    <source>
        <dbReference type="ARBA" id="ARBA00023273"/>
    </source>
</evidence>
<comment type="subcellular location">
    <subcellularLocation>
        <location evidence="1">Cell projection</location>
        <location evidence="1">Cilium</location>
        <location evidence="1">Flagellum</location>
    </subcellularLocation>
    <subcellularLocation>
        <location evidence="2">Cytoplasm</location>
        <location evidence="2">Cytoskeleton</location>
        <location evidence="2">Cilium axoneme</location>
    </subcellularLocation>
</comment>
<dbReference type="STRING" id="1202772.A0A1V9Z0M0"/>
<accession>A0A1V9Z0M0</accession>
<dbReference type="InterPro" id="IPR003409">
    <property type="entry name" value="MORN"/>
</dbReference>
<evidence type="ECO:0000256" key="5">
    <source>
        <dbReference type="ARBA" id="ARBA00022846"/>
    </source>
</evidence>
<dbReference type="GO" id="GO:0031514">
    <property type="term" value="C:motile cilium"/>
    <property type="evidence" value="ECO:0007669"/>
    <property type="project" value="UniProtKB-SubCell"/>
</dbReference>
<evidence type="ECO:0000256" key="2">
    <source>
        <dbReference type="ARBA" id="ARBA00004430"/>
    </source>
</evidence>
<dbReference type="AlphaFoldDB" id="A0A1V9Z0M0"/>
<dbReference type="PANTHER" id="PTHR46613">
    <property type="entry name" value="RADIAL SPOKE HEAD 10 HOMOLOG B-RELATED"/>
    <property type="match status" value="1"/>
</dbReference>
<evidence type="ECO:0000256" key="4">
    <source>
        <dbReference type="ARBA" id="ARBA00022737"/>
    </source>
</evidence>
<keyword evidence="8" id="KW-0966">Cell projection</keyword>
<sequence>MARRLPPPPLDPSLTASIIVSYKGERLSKFYHGAGTATFINGQVYAGSFWMGHMHGKGRIVWPDGTVYEGDFDYDELCGHGKYLWPDGSSYDGGVSHGLRHGRGHFVQGGVSYDGDWQRGQEHGAGIKVYDAAEGVAYDGDWKLGLRDGQGTMRYAKKLVYKGSWRDDVKAGRGVMQWLDRGESYDGDWLDDRPHGVGTHVWRGGKGRDRVSRYEGEFARGLRDGYGVFYYSNGARYEGHWERNVKHGLGLFFFEDGTIYEGEFDNDRMVDLNDNKPKAGDLAPTLVLYVEDLVKGSEKDKARGVKAAQHAVLRANTDLRLVYRHYAAPAGPPTNFPTAENHLDLLELRQLWRFAAECRLHRVSLGRLDRYLLSVRNAQNKAVKKLRIQRERKRRQMGARAADAIVTPREKWADVHDPSRVVLFREFCEILVRIAWDDALERGEVDMTVADAFTCLYEDKIHDHESARLGPLEAVSLQVLEPDVQSVFAKYRTTLEPLFLRYSCLAGDANSPENDVHLSVRDFVLLLRDANGLGGLGVAGLLKLLHKPLDDDDEAPDFDPFVLEVDLIYPEFLEALTKVALAISGISSVPVAVTVAQYITSTFLRDLPLTPQQS</sequence>
<organism evidence="9 10">
    <name type="scientific">Achlya hypogyna</name>
    <name type="common">Oomycete</name>
    <name type="synonym">Protoachlya hypogyna</name>
    <dbReference type="NCBI Taxonomy" id="1202772"/>
    <lineage>
        <taxon>Eukaryota</taxon>
        <taxon>Sar</taxon>
        <taxon>Stramenopiles</taxon>
        <taxon>Oomycota</taxon>
        <taxon>Saprolegniomycetes</taxon>
        <taxon>Saprolegniales</taxon>
        <taxon>Achlyaceae</taxon>
        <taxon>Achlya</taxon>
    </lineage>
</organism>
<keyword evidence="3" id="KW-0963">Cytoplasm</keyword>
<dbReference type="GO" id="GO:0005930">
    <property type="term" value="C:axoneme"/>
    <property type="evidence" value="ECO:0007669"/>
    <property type="project" value="UniProtKB-SubCell"/>
</dbReference>
<evidence type="ECO:0000313" key="9">
    <source>
        <dbReference type="EMBL" id="OQR91568.1"/>
    </source>
</evidence>
<evidence type="ECO:0000256" key="7">
    <source>
        <dbReference type="ARBA" id="ARBA00023212"/>
    </source>
</evidence>
<keyword evidence="5" id="KW-0282">Flagellum</keyword>
<keyword evidence="10" id="KW-1185">Reference proteome</keyword>
<keyword evidence="4" id="KW-0677">Repeat</keyword>
<dbReference type="Proteomes" id="UP000243579">
    <property type="component" value="Unassembled WGS sequence"/>
</dbReference>
<evidence type="ECO:0000256" key="3">
    <source>
        <dbReference type="ARBA" id="ARBA00022490"/>
    </source>
</evidence>
<protein>
    <submittedName>
        <fullName evidence="9">Radial spoke head 10 family protein</fullName>
    </submittedName>
</protein>
<dbReference type="Gene3D" id="2.20.110.10">
    <property type="entry name" value="Histone H3 K4-specific methyltransferase SET7/9 N-terminal domain"/>
    <property type="match status" value="5"/>
</dbReference>
<dbReference type="Pfam" id="PF02493">
    <property type="entry name" value="MORN"/>
    <property type="match status" value="9"/>
</dbReference>
<dbReference type="OrthoDB" id="294378at2759"/>
<dbReference type="SMART" id="SM00698">
    <property type="entry name" value="MORN"/>
    <property type="match status" value="9"/>
</dbReference>
<proteinExistence type="predicted"/>
<comment type="caution">
    <text evidence="9">The sequence shown here is derived from an EMBL/GenBank/DDBJ whole genome shotgun (WGS) entry which is preliminary data.</text>
</comment>
<name>A0A1V9Z0M0_ACHHY</name>
<dbReference type="EMBL" id="JNBR01000515">
    <property type="protein sequence ID" value="OQR91568.1"/>
    <property type="molecule type" value="Genomic_DNA"/>
</dbReference>
<reference evidence="9 10" key="1">
    <citation type="journal article" date="2014" name="Genome Biol. Evol.">
        <title>The secreted proteins of Achlya hypogyna and Thraustotheca clavata identify the ancestral oomycete secretome and reveal gene acquisitions by horizontal gene transfer.</title>
        <authorList>
            <person name="Misner I."/>
            <person name="Blouin N."/>
            <person name="Leonard G."/>
            <person name="Richards T.A."/>
            <person name="Lane C.E."/>
        </authorList>
    </citation>
    <scope>NUCLEOTIDE SEQUENCE [LARGE SCALE GENOMIC DNA]</scope>
    <source>
        <strain evidence="9 10">ATCC 48635</strain>
    </source>
</reference>
<keyword evidence="7" id="KW-0206">Cytoskeleton</keyword>
<evidence type="ECO:0000256" key="6">
    <source>
        <dbReference type="ARBA" id="ARBA00023069"/>
    </source>
</evidence>
<evidence type="ECO:0000256" key="1">
    <source>
        <dbReference type="ARBA" id="ARBA00004230"/>
    </source>
</evidence>
<keyword evidence="6" id="KW-0969">Cilium</keyword>